<gene>
    <name evidence="1" type="ORF">GLOTRDRAFT_110398</name>
</gene>
<dbReference type="RefSeq" id="XP_007864194.1">
    <property type="nucleotide sequence ID" value="XM_007866003.1"/>
</dbReference>
<protein>
    <submittedName>
        <fullName evidence="1">Uncharacterized protein</fullName>
    </submittedName>
</protein>
<dbReference type="Proteomes" id="UP000030669">
    <property type="component" value="Unassembled WGS sequence"/>
</dbReference>
<dbReference type="HOGENOM" id="CLU_3014347_0_0_1"/>
<dbReference type="KEGG" id="gtr:GLOTRDRAFT_110398"/>
<reference evidence="1 2" key="1">
    <citation type="journal article" date="2012" name="Science">
        <title>The Paleozoic origin of enzymatic lignin decomposition reconstructed from 31 fungal genomes.</title>
        <authorList>
            <person name="Floudas D."/>
            <person name="Binder M."/>
            <person name="Riley R."/>
            <person name="Barry K."/>
            <person name="Blanchette R.A."/>
            <person name="Henrissat B."/>
            <person name="Martinez A.T."/>
            <person name="Otillar R."/>
            <person name="Spatafora J.W."/>
            <person name="Yadav J.S."/>
            <person name="Aerts A."/>
            <person name="Benoit I."/>
            <person name="Boyd A."/>
            <person name="Carlson A."/>
            <person name="Copeland A."/>
            <person name="Coutinho P.M."/>
            <person name="de Vries R.P."/>
            <person name="Ferreira P."/>
            <person name="Findley K."/>
            <person name="Foster B."/>
            <person name="Gaskell J."/>
            <person name="Glotzer D."/>
            <person name="Gorecki P."/>
            <person name="Heitman J."/>
            <person name="Hesse C."/>
            <person name="Hori C."/>
            <person name="Igarashi K."/>
            <person name="Jurgens J.A."/>
            <person name="Kallen N."/>
            <person name="Kersten P."/>
            <person name="Kohler A."/>
            <person name="Kuees U."/>
            <person name="Kumar T.K.A."/>
            <person name="Kuo A."/>
            <person name="LaButti K."/>
            <person name="Larrondo L.F."/>
            <person name="Lindquist E."/>
            <person name="Ling A."/>
            <person name="Lombard V."/>
            <person name="Lucas S."/>
            <person name="Lundell T."/>
            <person name="Martin R."/>
            <person name="McLaughlin D.J."/>
            <person name="Morgenstern I."/>
            <person name="Morin E."/>
            <person name="Murat C."/>
            <person name="Nagy L.G."/>
            <person name="Nolan M."/>
            <person name="Ohm R.A."/>
            <person name="Patyshakuliyeva A."/>
            <person name="Rokas A."/>
            <person name="Ruiz-Duenas F.J."/>
            <person name="Sabat G."/>
            <person name="Salamov A."/>
            <person name="Samejima M."/>
            <person name="Schmutz J."/>
            <person name="Slot J.C."/>
            <person name="St John F."/>
            <person name="Stenlid J."/>
            <person name="Sun H."/>
            <person name="Sun S."/>
            <person name="Syed K."/>
            <person name="Tsang A."/>
            <person name="Wiebenga A."/>
            <person name="Young D."/>
            <person name="Pisabarro A."/>
            <person name="Eastwood D.C."/>
            <person name="Martin F."/>
            <person name="Cullen D."/>
            <person name="Grigoriev I.V."/>
            <person name="Hibbett D.S."/>
        </authorList>
    </citation>
    <scope>NUCLEOTIDE SEQUENCE [LARGE SCALE GENOMIC DNA]</scope>
    <source>
        <strain evidence="1 2">ATCC 11539</strain>
    </source>
</reference>
<dbReference type="EMBL" id="KB469299">
    <property type="protein sequence ID" value="EPQ57032.1"/>
    <property type="molecule type" value="Genomic_DNA"/>
</dbReference>
<keyword evidence="2" id="KW-1185">Reference proteome</keyword>
<evidence type="ECO:0000313" key="2">
    <source>
        <dbReference type="Proteomes" id="UP000030669"/>
    </source>
</evidence>
<organism evidence="1 2">
    <name type="scientific">Gloeophyllum trabeum (strain ATCC 11539 / FP-39264 / Madison 617)</name>
    <name type="common">Brown rot fungus</name>
    <dbReference type="NCBI Taxonomy" id="670483"/>
    <lineage>
        <taxon>Eukaryota</taxon>
        <taxon>Fungi</taxon>
        <taxon>Dikarya</taxon>
        <taxon>Basidiomycota</taxon>
        <taxon>Agaricomycotina</taxon>
        <taxon>Agaricomycetes</taxon>
        <taxon>Gloeophyllales</taxon>
        <taxon>Gloeophyllaceae</taxon>
        <taxon>Gloeophyllum</taxon>
    </lineage>
</organism>
<accession>S7QCH2</accession>
<evidence type="ECO:0000313" key="1">
    <source>
        <dbReference type="EMBL" id="EPQ57032.1"/>
    </source>
</evidence>
<name>S7QCH2_GLOTA</name>
<sequence>MSGSVRRRVGAEKVQTPALRLYRGDMVVHMGAFQTERFIWRHGQELGRIPPIWFAR</sequence>
<proteinExistence type="predicted"/>
<dbReference type="GeneID" id="19299214"/>
<dbReference type="AlphaFoldDB" id="S7QCH2"/>